<dbReference type="EMBL" id="HACG01005922">
    <property type="protein sequence ID" value="CEK52787.1"/>
    <property type="molecule type" value="Transcribed_RNA"/>
</dbReference>
<proteinExistence type="predicted"/>
<gene>
    <name evidence="2" type="primary">ORF18031</name>
</gene>
<organism evidence="2">
    <name type="scientific">Arion vulgaris</name>
    <dbReference type="NCBI Taxonomy" id="1028688"/>
    <lineage>
        <taxon>Eukaryota</taxon>
        <taxon>Metazoa</taxon>
        <taxon>Spiralia</taxon>
        <taxon>Lophotrochozoa</taxon>
        <taxon>Mollusca</taxon>
        <taxon>Gastropoda</taxon>
        <taxon>Heterobranchia</taxon>
        <taxon>Euthyneura</taxon>
        <taxon>Panpulmonata</taxon>
        <taxon>Eupulmonata</taxon>
        <taxon>Stylommatophora</taxon>
        <taxon>Helicina</taxon>
        <taxon>Arionoidea</taxon>
        <taxon>Arionidae</taxon>
        <taxon>Arion</taxon>
    </lineage>
</organism>
<dbReference type="AlphaFoldDB" id="A0A0B6Y8Y6"/>
<evidence type="ECO:0000256" key="1">
    <source>
        <dbReference type="SAM" id="MobiDB-lite"/>
    </source>
</evidence>
<accession>A0A0B6Y8Y6</accession>
<reference evidence="2" key="1">
    <citation type="submission" date="2014-12" db="EMBL/GenBank/DDBJ databases">
        <title>Insight into the proteome of Arion vulgaris.</title>
        <authorList>
            <person name="Aradska J."/>
            <person name="Bulat T."/>
            <person name="Smidak R."/>
            <person name="Sarate P."/>
            <person name="Gangsoo J."/>
            <person name="Sialana F."/>
            <person name="Bilban M."/>
            <person name="Lubec G."/>
        </authorList>
    </citation>
    <scope>NUCLEOTIDE SEQUENCE</scope>
    <source>
        <tissue evidence="2">Skin</tissue>
    </source>
</reference>
<feature type="region of interest" description="Disordered" evidence="1">
    <location>
        <begin position="1"/>
        <end position="39"/>
    </location>
</feature>
<sequence>MPEKIRSLFTRNTSNAGTHAAGRAGGVEPNGSGPKEGHWAKAKKLLRSNSRNSLDYVNVPPKDYIEDSQSNEFALNNNALGPQTPEFRRKMNDEGLVYV</sequence>
<protein>
    <submittedName>
        <fullName evidence="2">Uncharacterized protein</fullName>
    </submittedName>
</protein>
<evidence type="ECO:0000313" key="2">
    <source>
        <dbReference type="EMBL" id="CEK52787.1"/>
    </source>
</evidence>
<name>A0A0B6Y8Y6_9EUPU</name>
<feature type="non-terminal residue" evidence="2">
    <location>
        <position position="99"/>
    </location>
</feature>